<feature type="domain" description="Autotransporter" evidence="1">
    <location>
        <begin position="181"/>
        <end position="448"/>
    </location>
</feature>
<evidence type="ECO:0000313" key="3">
    <source>
        <dbReference type="Proteomes" id="UP000198841"/>
    </source>
</evidence>
<keyword evidence="3" id="KW-1185">Reference proteome</keyword>
<dbReference type="EMBL" id="FOSD01000016">
    <property type="protein sequence ID" value="SFL01421.1"/>
    <property type="molecule type" value="Genomic_DNA"/>
</dbReference>
<dbReference type="InterPro" id="IPR005546">
    <property type="entry name" value="Autotransporte_beta"/>
</dbReference>
<name>A0A1I4EB62_9GAMM</name>
<gene>
    <name evidence="2" type="ORF">SAMN05518863_11622</name>
</gene>
<comment type="caution">
    <text evidence="2">The sequence shown here is derived from an EMBL/GenBank/DDBJ whole genome shotgun (WGS) entry which is preliminary data.</text>
</comment>
<proteinExistence type="predicted"/>
<dbReference type="Gene3D" id="2.40.128.130">
    <property type="entry name" value="Autotransporter beta-domain"/>
    <property type="match status" value="1"/>
</dbReference>
<dbReference type="RefSeq" id="WP_008108140.1">
    <property type="nucleotide sequence ID" value="NZ_FOSD01000016.1"/>
</dbReference>
<sequence>MNLTQLTLAIGALCSFEPLYAKEIKPFSSDIPPLPVNPLSHSSTEPVLAPLSEHLHSDSLLHDAKHAAADSLKMVGKFFARSSWYDDFNPAANRPHFQGKLAGNRPHLFWFYRLQSSVIAPLPPDPDLIDPVLDGNPPPPPPPFVPRPKPQIPAYAALPAALFGMDENLQTRFIYDAQLAGRDGRPNLFISGFSVDERYHSEANHNQSENRYYGWLVGLRGLLTEDEQRQLALSVAISKGHFTLEPSQSSGNRHGQVDTQGINAMLSWQPQHGLQLALPIGFGHYRGNISSDEKDKVAQVKARSANIGVDIGWRWQEGSHAFTPMLGTTMQWARIKDIHDNDNLHIGYSQQKQLQFSGGMKYDFSPTDSLKFGLETRYMQYSGHAGNVAVDKDNLRTGRGGKHLQFSGDVGWQLTENVQLNSQLKWQHRLSQEGASNWQTQLGVQIAF</sequence>
<dbReference type="SUPFAM" id="SSF103515">
    <property type="entry name" value="Autotransporter"/>
    <property type="match status" value="1"/>
</dbReference>
<dbReference type="SMART" id="SM00869">
    <property type="entry name" value="Autotransporter"/>
    <property type="match status" value="1"/>
</dbReference>
<reference evidence="2 3" key="1">
    <citation type="submission" date="2016-10" db="EMBL/GenBank/DDBJ databases">
        <authorList>
            <person name="Varghese N."/>
            <person name="Submissions S."/>
        </authorList>
    </citation>
    <scope>NUCLEOTIDE SEQUENCE [LARGE SCALE GENOMIC DNA]</scope>
    <source>
        <strain evidence="2 3">YR512</strain>
    </source>
</reference>
<evidence type="ECO:0000259" key="1">
    <source>
        <dbReference type="PROSITE" id="PS51208"/>
    </source>
</evidence>
<dbReference type="PROSITE" id="PS51208">
    <property type="entry name" value="AUTOTRANSPORTER"/>
    <property type="match status" value="1"/>
</dbReference>
<evidence type="ECO:0000313" key="2">
    <source>
        <dbReference type="EMBL" id="SFL01421.1"/>
    </source>
</evidence>
<protein>
    <recommendedName>
        <fullName evidence="1">Autotransporter domain-containing protein</fullName>
    </recommendedName>
</protein>
<dbReference type="Proteomes" id="UP000198841">
    <property type="component" value="Unassembled WGS sequence"/>
</dbReference>
<dbReference type="InterPro" id="IPR036709">
    <property type="entry name" value="Autotransporte_beta_dom_sf"/>
</dbReference>
<organism evidence="2 3">
    <name type="scientific">Candidatus Pantoea symbiotica</name>
    <dbReference type="NCBI Taxonomy" id="1884370"/>
    <lineage>
        <taxon>Bacteria</taxon>
        <taxon>Pseudomonadati</taxon>
        <taxon>Pseudomonadota</taxon>
        <taxon>Gammaproteobacteria</taxon>
        <taxon>Enterobacterales</taxon>
        <taxon>Erwiniaceae</taxon>
        <taxon>Pantoea</taxon>
    </lineage>
</organism>
<accession>A0A1I4EB62</accession>